<evidence type="ECO:0000259" key="5">
    <source>
        <dbReference type="PROSITE" id="PS00716"/>
    </source>
</evidence>
<evidence type="ECO:0000256" key="1">
    <source>
        <dbReference type="ARBA" id="ARBA00023015"/>
    </source>
</evidence>
<organism evidence="6 7">
    <name type="scientific">Leuconostoc gasicomitatum</name>
    <dbReference type="NCBI Taxonomy" id="115778"/>
    <lineage>
        <taxon>Bacteria</taxon>
        <taxon>Bacillati</taxon>
        <taxon>Bacillota</taxon>
        <taxon>Bacilli</taxon>
        <taxon>Lactobacillales</taxon>
        <taxon>Lactobacillaceae</taxon>
        <taxon>Leuconostoc</taxon>
        <taxon>Leuconostoc gelidum group</taxon>
    </lineage>
</organism>
<accession>A0ABM9V435</accession>
<dbReference type="EMBL" id="FBSY01000008">
    <property type="protein sequence ID" value="CUW12393.1"/>
    <property type="molecule type" value="Genomic_DNA"/>
</dbReference>
<name>A0ABM9V435_9LACO</name>
<dbReference type="Pfam" id="PF04539">
    <property type="entry name" value="Sigma70_r3"/>
    <property type="match status" value="1"/>
</dbReference>
<dbReference type="InterPro" id="IPR041368">
    <property type="entry name" value="DRP_C"/>
</dbReference>
<dbReference type="InterPro" id="IPR050239">
    <property type="entry name" value="Sigma-70_RNA_pol_init_factors"/>
</dbReference>
<dbReference type="InterPro" id="IPR013324">
    <property type="entry name" value="RNA_pol_sigma_r3/r4-like"/>
</dbReference>
<keyword evidence="3" id="KW-0238">DNA-binding</keyword>
<keyword evidence="7" id="KW-1185">Reference proteome</keyword>
<evidence type="ECO:0000256" key="2">
    <source>
        <dbReference type="ARBA" id="ARBA00023082"/>
    </source>
</evidence>
<dbReference type="NCBIfam" id="TIGR02937">
    <property type="entry name" value="sigma70-ECF"/>
    <property type="match status" value="1"/>
</dbReference>
<dbReference type="Pfam" id="PF04542">
    <property type="entry name" value="Sigma70_r2"/>
    <property type="match status" value="1"/>
</dbReference>
<evidence type="ECO:0000256" key="3">
    <source>
        <dbReference type="ARBA" id="ARBA00023125"/>
    </source>
</evidence>
<dbReference type="Gene3D" id="1.10.10.10">
    <property type="entry name" value="Winged helix-like DNA-binding domain superfamily/Winged helix DNA-binding domain"/>
    <property type="match status" value="3"/>
</dbReference>
<keyword evidence="2" id="KW-0731">Sigma factor</keyword>
<proteinExistence type="predicted"/>
<dbReference type="Pfam" id="PF17726">
    <property type="entry name" value="DpnI_C"/>
    <property type="match status" value="1"/>
</dbReference>
<sequence>MNLVIIEDEPSSLKNVIHNAGLSWQDDMKNLLQGLPEEFTLSDVYLFDRDLGQIHSENQNVRAKIRQVLQQLRDRGEITFVSDGVYRKAKIQSKSDSGHLLDNVISEDPDYFDDFDDFEDLDDVLSSEKFDDQYKNVAETPDFSNNSNYIDEYQKSDSTRALDSLMRANEKLVASIAKKYTGQTTASYDFDDMIAEGMLGLQRAAEKFDSSLGYEFSTYATWWIRQAITRGIADQSTTVRLPVHMREVLNKERNAENKLFKDLSRPATDDEVAAFMNIDVDKVVGYKKVQYRFGSNLVSLDLPVGSAESDTTLGELIPEDDVKSEFDIVSDNELSKRLNELLLELTDREREVIIMRFGLENSSIHTLEQVGQKMGVTRERIRQIEGKALRRLRNPVNAKQIKDWIEVEE</sequence>
<dbReference type="Pfam" id="PF04545">
    <property type="entry name" value="Sigma70_r4"/>
    <property type="match status" value="1"/>
</dbReference>
<reference evidence="6 7" key="1">
    <citation type="submission" date="2015-12" db="EMBL/GenBank/DDBJ databases">
        <authorList>
            <person name="Andreevskaya M."/>
        </authorList>
    </citation>
    <scope>NUCLEOTIDE SEQUENCE [LARGE SCALE GENOMIC DNA]</scope>
    <source>
        <strain evidence="6 7">C122c</strain>
    </source>
</reference>
<keyword evidence="4" id="KW-0804">Transcription</keyword>
<dbReference type="PROSITE" id="PS00716">
    <property type="entry name" value="SIGMA70_2"/>
    <property type="match status" value="1"/>
</dbReference>
<dbReference type="InterPro" id="IPR013325">
    <property type="entry name" value="RNA_pol_sigma_r2"/>
</dbReference>
<feature type="domain" description="RNA polymerase sigma-70" evidence="5">
    <location>
        <begin position="366"/>
        <end position="392"/>
    </location>
</feature>
<dbReference type="CDD" id="cd06171">
    <property type="entry name" value="Sigma70_r4"/>
    <property type="match status" value="1"/>
</dbReference>
<protein>
    <submittedName>
        <fullName evidence="6">RNA polymerase sigma factor RpoD</fullName>
    </submittedName>
</protein>
<keyword evidence="1" id="KW-0805">Transcription regulation</keyword>
<dbReference type="InterPro" id="IPR007627">
    <property type="entry name" value="RNA_pol_sigma70_r2"/>
</dbReference>
<dbReference type="SUPFAM" id="SSF88659">
    <property type="entry name" value="Sigma3 and sigma4 domains of RNA polymerase sigma factors"/>
    <property type="match status" value="2"/>
</dbReference>
<dbReference type="PANTHER" id="PTHR30603">
    <property type="entry name" value="RNA POLYMERASE SIGMA FACTOR RPO"/>
    <property type="match status" value="1"/>
</dbReference>
<comment type="caution">
    <text evidence="6">The sequence shown here is derived from an EMBL/GenBank/DDBJ whole genome shotgun (WGS) entry which is preliminary data.</text>
</comment>
<dbReference type="PRINTS" id="PR00046">
    <property type="entry name" value="SIGMA70FCT"/>
</dbReference>
<evidence type="ECO:0000313" key="7">
    <source>
        <dbReference type="Proteomes" id="UP000199271"/>
    </source>
</evidence>
<dbReference type="InterPro" id="IPR036388">
    <property type="entry name" value="WH-like_DNA-bd_sf"/>
</dbReference>
<dbReference type="InterPro" id="IPR000943">
    <property type="entry name" value="RNA_pol_sigma70"/>
</dbReference>
<evidence type="ECO:0000256" key="4">
    <source>
        <dbReference type="ARBA" id="ARBA00023163"/>
    </source>
</evidence>
<dbReference type="Proteomes" id="UP000199271">
    <property type="component" value="Unassembled WGS sequence"/>
</dbReference>
<evidence type="ECO:0000313" key="6">
    <source>
        <dbReference type="EMBL" id="CUW12393.1"/>
    </source>
</evidence>
<dbReference type="PANTHER" id="PTHR30603:SF47">
    <property type="entry name" value="RNA POLYMERASE SIGMA FACTOR SIGD, CHLOROPLASTIC"/>
    <property type="match status" value="1"/>
</dbReference>
<gene>
    <name evidence="6" type="ORF">C122C_0161</name>
</gene>
<dbReference type="InterPro" id="IPR007630">
    <property type="entry name" value="RNA_pol_sigma70_r4"/>
</dbReference>
<dbReference type="InterPro" id="IPR007624">
    <property type="entry name" value="RNA_pol_sigma70_r3"/>
</dbReference>
<dbReference type="SUPFAM" id="SSF88946">
    <property type="entry name" value="Sigma2 domain of RNA polymerase sigma factors"/>
    <property type="match status" value="1"/>
</dbReference>
<dbReference type="InterPro" id="IPR014284">
    <property type="entry name" value="RNA_pol_sigma-70_dom"/>
</dbReference>
<dbReference type="Gene3D" id="1.10.1740.10">
    <property type="match status" value="1"/>
</dbReference>